<evidence type="ECO:0000256" key="1">
    <source>
        <dbReference type="ARBA" id="ARBA00005446"/>
    </source>
</evidence>
<comment type="caution">
    <text evidence="6">The sequence shown here is derived from an EMBL/GenBank/DDBJ whole genome shotgun (WGS) entry which is preliminary data.</text>
</comment>
<keyword evidence="6" id="KW-0378">Hydrolase</keyword>
<dbReference type="SUPFAM" id="SSF46785">
    <property type="entry name" value="Winged helix' DNA-binding domain"/>
    <property type="match status" value="1"/>
</dbReference>
<dbReference type="InterPro" id="IPR032284">
    <property type="entry name" value="RecQ_Zn-bd"/>
</dbReference>
<organism evidence="6 7">
    <name type="scientific">Phaseolus angularis</name>
    <name type="common">Azuki bean</name>
    <name type="synonym">Vigna angularis</name>
    <dbReference type="NCBI Taxonomy" id="3914"/>
    <lineage>
        <taxon>Eukaryota</taxon>
        <taxon>Viridiplantae</taxon>
        <taxon>Streptophyta</taxon>
        <taxon>Embryophyta</taxon>
        <taxon>Tracheophyta</taxon>
        <taxon>Spermatophyta</taxon>
        <taxon>Magnoliopsida</taxon>
        <taxon>eudicotyledons</taxon>
        <taxon>Gunneridae</taxon>
        <taxon>Pentapetalae</taxon>
        <taxon>rosids</taxon>
        <taxon>fabids</taxon>
        <taxon>Fabales</taxon>
        <taxon>Fabaceae</taxon>
        <taxon>Papilionoideae</taxon>
        <taxon>50 kb inversion clade</taxon>
        <taxon>NPAAA clade</taxon>
        <taxon>indigoferoid/millettioid clade</taxon>
        <taxon>Phaseoleae</taxon>
        <taxon>Vigna</taxon>
    </lineage>
</organism>
<evidence type="ECO:0000259" key="5">
    <source>
        <dbReference type="PROSITE" id="PS50967"/>
    </source>
</evidence>
<dbReference type="FunFam" id="1.10.150.80:FF:000010">
    <property type="entry name" value="ATP-dependent DNA helicase Q-like 4A"/>
    <property type="match status" value="1"/>
</dbReference>
<evidence type="ECO:0000313" key="6">
    <source>
        <dbReference type="EMBL" id="KAG2396354.1"/>
    </source>
</evidence>
<dbReference type="Pfam" id="PF09382">
    <property type="entry name" value="RQC"/>
    <property type="match status" value="1"/>
</dbReference>
<sequence length="958" mass="107232">MCCLVATQMRPGETNSVRVDKENNRDWLRHANAHENFSSQEKFLSSNFLFSVPPKKPRHQEPNPETAGSVSACSLMRQFSQAWDALSSLQNSSRNYVQPGKTVNVNCQSHENTRTAPIHGGYQNDNRMCPDVTDIPASRNTSWGLDGSLNNHNKYTGQINESSNCMSGDIDDDNILENIDVDQIVEKYQSTCTPKPSISKFPPVTPNADKDGFARQGDDVLPPDLCLDCIHGYKLGLCPEAAIHLQELKDNLIAISNELLDNCETLNSTQISKLRHDRSQLNKQIQQLEKYTQSSNLNEERKKSHFSASTAPSASYVYETPQQTGACNGSKQYDTQAYMGNGTRGSTFQSLPSFSVDNYSTSSGPVEREEFIPKIIEVNYIEGSGDKRWSSHDFPWTKELEANIPAAYLSANMEWTEQQEILRELNSDYCKYKLLYVTPEKGLGILKQKFPNTPVLALTATATASVKEDVVQALGLVNCIVFRQSFNRPNLWYSVVPKTKKCLEDIDKFIRENHFDECGIIYCLSRMDCEKVASNLQIRVKHMISQGSIEQSPMASGYNRSNMINPGSILETNTENLMRMVSYCENDVDCRRLLQLVHFGEKFNSSTCHKTCDNCLKITNFIEKDVTEIAKQLVELVKLTGQRFSSSHILEVYRGSFSQMVKKNRHETVSLHGAGKHLAKGEASRILHHLVVEDILVEEVKKSDYYGSVSSILKVNELKVCNLFAGHRIILRFPSSVKALKPGKSDATPAKGSLTSGKPNVIPTNAPQPQTEVDLNLSAKLYTALRMLRTTLVKEAGDSVFAYHIFGNATLQQMSKRVPRTKEELLDINGIGKAKVSKYGDEILETIENTINEYYKLDKASSGSKGSADSAKRRRESNGDPYANAEDDDALTNSTGRSKKRTIKRQNKKAVIYDSAEEDYFSGCHDEDLDFDLIEIDALDQVTCKNASGRVLPQWTTS</sequence>
<evidence type="ECO:0000313" key="7">
    <source>
        <dbReference type="Proteomes" id="UP000743370"/>
    </source>
</evidence>
<feature type="compositionally biased region" description="Low complexity" evidence="4">
    <location>
        <begin position="860"/>
        <end position="869"/>
    </location>
</feature>
<dbReference type="Pfam" id="PF16124">
    <property type="entry name" value="RecQ_Zn_bind"/>
    <property type="match status" value="1"/>
</dbReference>
<dbReference type="PROSITE" id="PS50967">
    <property type="entry name" value="HRDC"/>
    <property type="match status" value="1"/>
</dbReference>
<comment type="catalytic activity">
    <reaction evidence="2">
        <text>Couples ATP hydrolysis with the unwinding of duplex DNA by translocating in the 3'-5' direction.</text>
        <dbReference type="EC" id="5.6.2.4"/>
    </reaction>
</comment>
<dbReference type="GO" id="GO:0003676">
    <property type="term" value="F:nucleic acid binding"/>
    <property type="evidence" value="ECO:0007669"/>
    <property type="project" value="InterPro"/>
</dbReference>
<dbReference type="SMART" id="SM00956">
    <property type="entry name" value="RQC"/>
    <property type="match status" value="1"/>
</dbReference>
<evidence type="ECO:0000256" key="3">
    <source>
        <dbReference type="ARBA" id="ARBA00034808"/>
    </source>
</evidence>
<dbReference type="GO" id="GO:0005694">
    <property type="term" value="C:chromosome"/>
    <property type="evidence" value="ECO:0007669"/>
    <property type="project" value="TreeGrafter"/>
</dbReference>
<keyword evidence="6" id="KW-0067">ATP-binding</keyword>
<feature type="region of interest" description="Disordered" evidence="4">
    <location>
        <begin position="742"/>
        <end position="768"/>
    </location>
</feature>
<dbReference type="InterPro" id="IPR027417">
    <property type="entry name" value="P-loop_NTPase"/>
</dbReference>
<evidence type="ECO:0000256" key="4">
    <source>
        <dbReference type="SAM" id="MobiDB-lite"/>
    </source>
</evidence>
<comment type="similarity">
    <text evidence="1">Belongs to the helicase family. RecQ subfamily.</text>
</comment>
<dbReference type="InterPro" id="IPR018982">
    <property type="entry name" value="RQC_domain"/>
</dbReference>
<dbReference type="AlphaFoldDB" id="A0A8T0K9T0"/>
<dbReference type="EMBL" id="JABFOF010000006">
    <property type="protein sequence ID" value="KAG2396354.1"/>
    <property type="molecule type" value="Genomic_DNA"/>
</dbReference>
<dbReference type="Proteomes" id="UP000743370">
    <property type="component" value="Unassembled WGS sequence"/>
</dbReference>
<dbReference type="GO" id="GO:0000166">
    <property type="term" value="F:nucleotide binding"/>
    <property type="evidence" value="ECO:0007669"/>
    <property type="project" value="InterPro"/>
</dbReference>
<dbReference type="GO" id="GO:0005634">
    <property type="term" value="C:nucleus"/>
    <property type="evidence" value="ECO:0007669"/>
    <property type="project" value="TreeGrafter"/>
</dbReference>
<reference evidence="6 7" key="1">
    <citation type="submission" date="2020-05" db="EMBL/GenBank/DDBJ databases">
        <title>Vigna angularis (adzuki bean) Var. LongXiaoDou No. 4 denovo assembly.</title>
        <authorList>
            <person name="Xiang H."/>
        </authorList>
    </citation>
    <scope>NUCLEOTIDE SEQUENCE [LARGE SCALE GENOMIC DNA]</scope>
    <source>
        <tissue evidence="6">Leaf</tissue>
    </source>
</reference>
<dbReference type="SUPFAM" id="SSF52540">
    <property type="entry name" value="P-loop containing nucleoside triphosphate hydrolases"/>
    <property type="match status" value="1"/>
</dbReference>
<evidence type="ECO:0000256" key="2">
    <source>
        <dbReference type="ARBA" id="ARBA00034617"/>
    </source>
</evidence>
<accession>A0A8T0K9T0</accession>
<dbReference type="SMART" id="SM00341">
    <property type="entry name" value="HRDC"/>
    <property type="match status" value="1"/>
</dbReference>
<dbReference type="PANTHER" id="PTHR13710:SF156">
    <property type="entry name" value="ATP-DEPENDENT DNA HELICASE Q-LIKE 4B"/>
    <property type="match status" value="1"/>
</dbReference>
<dbReference type="PANTHER" id="PTHR13710">
    <property type="entry name" value="DNA HELICASE RECQ FAMILY MEMBER"/>
    <property type="match status" value="1"/>
</dbReference>
<dbReference type="InterPro" id="IPR002121">
    <property type="entry name" value="HRDC_dom"/>
</dbReference>
<dbReference type="SUPFAM" id="SSF47819">
    <property type="entry name" value="HRDC-like"/>
    <property type="match status" value="1"/>
</dbReference>
<dbReference type="Gene3D" id="1.10.10.10">
    <property type="entry name" value="Winged helix-like DNA-binding domain superfamily/Winged helix DNA-binding domain"/>
    <property type="match status" value="1"/>
</dbReference>
<protein>
    <recommendedName>
        <fullName evidence="3">DNA 3'-5' helicase</fullName>
        <ecNumber evidence="3">5.6.2.4</ecNumber>
    </recommendedName>
</protein>
<feature type="domain" description="HRDC" evidence="5">
    <location>
        <begin position="775"/>
        <end position="857"/>
    </location>
</feature>
<keyword evidence="6" id="KW-0347">Helicase</keyword>
<dbReference type="GO" id="GO:0005737">
    <property type="term" value="C:cytoplasm"/>
    <property type="evidence" value="ECO:0007669"/>
    <property type="project" value="TreeGrafter"/>
</dbReference>
<dbReference type="Gene3D" id="1.10.150.80">
    <property type="entry name" value="HRDC domain"/>
    <property type="match status" value="1"/>
</dbReference>
<feature type="compositionally biased region" description="Polar residues" evidence="4">
    <location>
        <begin position="753"/>
        <end position="768"/>
    </location>
</feature>
<dbReference type="GO" id="GO:0006260">
    <property type="term" value="P:DNA replication"/>
    <property type="evidence" value="ECO:0007669"/>
    <property type="project" value="InterPro"/>
</dbReference>
<dbReference type="InterPro" id="IPR044876">
    <property type="entry name" value="HRDC_dom_sf"/>
</dbReference>
<feature type="region of interest" description="Disordered" evidence="4">
    <location>
        <begin position="860"/>
        <end position="907"/>
    </location>
</feature>
<gene>
    <name evidence="6" type="ORF">HKW66_Vig0062700</name>
</gene>
<dbReference type="InterPro" id="IPR010997">
    <property type="entry name" value="HRDC-like_sf"/>
</dbReference>
<dbReference type="GO" id="GO:0000724">
    <property type="term" value="P:double-strand break repair via homologous recombination"/>
    <property type="evidence" value="ECO:0007669"/>
    <property type="project" value="TreeGrafter"/>
</dbReference>
<dbReference type="InterPro" id="IPR036388">
    <property type="entry name" value="WH-like_DNA-bd_sf"/>
</dbReference>
<dbReference type="GO" id="GO:0043138">
    <property type="term" value="F:3'-5' DNA helicase activity"/>
    <property type="evidence" value="ECO:0007669"/>
    <property type="project" value="UniProtKB-EC"/>
</dbReference>
<dbReference type="GO" id="GO:0009378">
    <property type="term" value="F:four-way junction helicase activity"/>
    <property type="evidence" value="ECO:0007669"/>
    <property type="project" value="TreeGrafter"/>
</dbReference>
<name>A0A8T0K9T0_PHAAN</name>
<dbReference type="Gene3D" id="3.40.50.300">
    <property type="entry name" value="P-loop containing nucleotide triphosphate hydrolases"/>
    <property type="match status" value="2"/>
</dbReference>
<dbReference type="EC" id="5.6.2.4" evidence="3"/>
<dbReference type="FunFam" id="1.10.10.10:FF:000582">
    <property type="entry name" value="ATP-dependent DNA helicase Q-like 4A"/>
    <property type="match status" value="1"/>
</dbReference>
<proteinExistence type="inferred from homology"/>
<keyword evidence="6" id="KW-0547">Nucleotide-binding</keyword>
<feature type="compositionally biased region" description="Basic residues" evidence="4">
    <location>
        <begin position="897"/>
        <end position="907"/>
    </location>
</feature>
<dbReference type="Pfam" id="PF00570">
    <property type="entry name" value="HRDC"/>
    <property type="match status" value="1"/>
</dbReference>
<dbReference type="InterPro" id="IPR036390">
    <property type="entry name" value="WH_DNA-bd_sf"/>
</dbReference>